<dbReference type="PROSITE" id="PS51257">
    <property type="entry name" value="PROKAR_LIPOPROTEIN"/>
    <property type="match status" value="1"/>
</dbReference>
<proteinExistence type="predicted"/>
<dbReference type="AlphaFoldDB" id="A0A246HMS9"/>
<evidence type="ECO:0000256" key="1">
    <source>
        <dbReference type="SAM" id="SignalP"/>
    </source>
</evidence>
<evidence type="ECO:0008006" key="4">
    <source>
        <dbReference type="Google" id="ProtNLM"/>
    </source>
</evidence>
<feature type="signal peptide" evidence="1">
    <location>
        <begin position="1"/>
        <end position="18"/>
    </location>
</feature>
<feature type="chain" id="PRO_5012919087" description="Lipoprotein" evidence="1">
    <location>
        <begin position="19"/>
        <end position="93"/>
    </location>
</feature>
<evidence type="ECO:0000313" key="3">
    <source>
        <dbReference type="Proteomes" id="UP000198157"/>
    </source>
</evidence>
<organism evidence="2 3">
    <name type="scientific">Stenotrophomonas maltophilia</name>
    <name type="common">Pseudomonas maltophilia</name>
    <name type="synonym">Xanthomonas maltophilia</name>
    <dbReference type="NCBI Taxonomy" id="40324"/>
    <lineage>
        <taxon>Bacteria</taxon>
        <taxon>Pseudomonadati</taxon>
        <taxon>Pseudomonadota</taxon>
        <taxon>Gammaproteobacteria</taxon>
        <taxon>Lysobacterales</taxon>
        <taxon>Lysobacteraceae</taxon>
        <taxon>Stenotrophomonas</taxon>
        <taxon>Stenotrophomonas maltophilia group</taxon>
    </lineage>
</organism>
<accession>A0A246HMS9</accession>
<name>A0A246HMS9_STEMA</name>
<dbReference type="EMBL" id="NIVS01000020">
    <property type="protein sequence ID" value="OWQ53999.1"/>
    <property type="molecule type" value="Genomic_DNA"/>
</dbReference>
<dbReference type="OrthoDB" id="6009077at2"/>
<sequence>MRLIVIAASALLTACQSAVPKQNPPAPAVLQVPVATYVPIDAALTKRCSWVRDDRPSAVFDVSNGRKRCLERYEAQFDAIEQVQGKPVPDKGP</sequence>
<evidence type="ECO:0000313" key="2">
    <source>
        <dbReference type="EMBL" id="OWQ53999.1"/>
    </source>
</evidence>
<reference evidence="2 3" key="1">
    <citation type="submission" date="2017-06" db="EMBL/GenBank/DDBJ databases">
        <authorList>
            <person name="Kim H.J."/>
            <person name="Triplett B.A."/>
        </authorList>
    </citation>
    <scope>NUCLEOTIDE SEQUENCE [LARGE SCALE GENOMIC DNA]</scope>
    <source>
        <strain evidence="2 3">13146</strain>
    </source>
</reference>
<dbReference type="Proteomes" id="UP000198157">
    <property type="component" value="Unassembled WGS sequence"/>
</dbReference>
<comment type="caution">
    <text evidence="2">The sequence shown here is derived from an EMBL/GenBank/DDBJ whole genome shotgun (WGS) entry which is preliminary data.</text>
</comment>
<protein>
    <recommendedName>
        <fullName evidence="4">Lipoprotein</fullName>
    </recommendedName>
</protein>
<keyword evidence="1" id="KW-0732">Signal</keyword>
<gene>
    <name evidence="2" type="ORF">CEE60_10090</name>
</gene>